<comment type="caution">
    <text evidence="1">The sequence shown here is derived from an EMBL/GenBank/DDBJ whole genome shotgun (WGS) entry which is preliminary data.</text>
</comment>
<keyword evidence="2" id="KW-1185">Reference proteome</keyword>
<dbReference type="OrthoDB" id="2679047at2"/>
<evidence type="ECO:0000313" key="2">
    <source>
        <dbReference type="Proteomes" id="UP000094764"/>
    </source>
</evidence>
<accession>A0A1E5H3B6</accession>
<organism evidence="1 2">
    <name type="scientific">Enterococcus quebecensis</name>
    <dbReference type="NCBI Taxonomy" id="903983"/>
    <lineage>
        <taxon>Bacteria</taxon>
        <taxon>Bacillati</taxon>
        <taxon>Bacillota</taxon>
        <taxon>Bacilli</taxon>
        <taxon>Lactobacillales</taxon>
        <taxon>Enterococcaceae</taxon>
        <taxon>Enterococcus</taxon>
    </lineage>
</organism>
<protein>
    <submittedName>
        <fullName evidence="1">Uncharacterized protein</fullName>
    </submittedName>
</protein>
<evidence type="ECO:0000313" key="1">
    <source>
        <dbReference type="EMBL" id="OEG19374.1"/>
    </source>
</evidence>
<dbReference type="EMBL" id="MIKB01000001">
    <property type="protein sequence ID" value="OEG19374.1"/>
    <property type="molecule type" value="Genomic_DNA"/>
</dbReference>
<reference evidence="2" key="1">
    <citation type="submission" date="2016-09" db="EMBL/GenBank/DDBJ databases">
        <authorList>
            <person name="Gulvik C.A."/>
        </authorList>
    </citation>
    <scope>NUCLEOTIDE SEQUENCE [LARGE SCALE GENOMIC DNA]</scope>
    <source>
        <strain evidence="2">LMG 26306</strain>
    </source>
</reference>
<dbReference type="Proteomes" id="UP000094764">
    <property type="component" value="Unassembled WGS sequence"/>
</dbReference>
<dbReference type="RefSeq" id="WP_069633714.1">
    <property type="nucleotide sequence ID" value="NZ_JXKZ01000001.1"/>
</dbReference>
<name>A0A1E5H3B6_9ENTE</name>
<dbReference type="STRING" id="903983.BCR23_01420"/>
<sequence>MTVWYTDDKDGFITKGRKILFFKNYLDFKNYCIENRIICEENEVSFDIDWLIHWYVSNSEEINEKEMLDIWNIFTDLAYSIDEHFLEDQDSYNQVYSKLFYGDNLPTINKSGKIYTPDWSEEEIEEVRAVMKNGVELFERSIQIVN</sequence>
<gene>
    <name evidence="1" type="ORF">BCR23_01420</name>
</gene>
<dbReference type="AlphaFoldDB" id="A0A1E5H3B6"/>
<proteinExistence type="predicted"/>